<evidence type="ECO:0000256" key="4">
    <source>
        <dbReference type="ARBA" id="ARBA00022692"/>
    </source>
</evidence>
<dbReference type="NCBIfam" id="TIGR01647">
    <property type="entry name" value="ATPase-IIIA_H"/>
    <property type="match status" value="1"/>
</dbReference>
<feature type="transmembrane region" description="Helical" evidence="13">
    <location>
        <begin position="59"/>
        <end position="81"/>
    </location>
</feature>
<feature type="transmembrane region" description="Helical" evidence="13">
    <location>
        <begin position="722"/>
        <end position="740"/>
    </location>
</feature>
<comment type="similarity">
    <text evidence="2">Belongs to the cation transport ATPase (P-type) (TC 3.A.3) family. Type IIIA subfamily.</text>
</comment>
<organism evidence="15 16">
    <name type="scientific">Acidihalobacter aeolianus</name>
    <dbReference type="NCBI Taxonomy" id="2792603"/>
    <lineage>
        <taxon>Bacteria</taxon>
        <taxon>Pseudomonadati</taxon>
        <taxon>Pseudomonadota</taxon>
        <taxon>Gammaproteobacteria</taxon>
        <taxon>Chromatiales</taxon>
        <taxon>Ectothiorhodospiraceae</taxon>
        <taxon>Acidihalobacter</taxon>
    </lineage>
</organism>
<evidence type="ECO:0000256" key="6">
    <source>
        <dbReference type="ARBA" id="ARBA00022741"/>
    </source>
</evidence>
<dbReference type="InterPro" id="IPR018303">
    <property type="entry name" value="ATPase_P-typ_P_site"/>
</dbReference>
<dbReference type="SUPFAM" id="SSF56784">
    <property type="entry name" value="HAD-like"/>
    <property type="match status" value="1"/>
</dbReference>
<dbReference type="EMBL" id="CP017448">
    <property type="protein sequence ID" value="AOV16808.1"/>
    <property type="molecule type" value="Genomic_DNA"/>
</dbReference>
<evidence type="ECO:0000256" key="12">
    <source>
        <dbReference type="SAM" id="MobiDB-lite"/>
    </source>
</evidence>
<evidence type="ECO:0000313" key="16">
    <source>
        <dbReference type="Proteomes" id="UP000095342"/>
    </source>
</evidence>
<dbReference type="InterPro" id="IPR023299">
    <property type="entry name" value="ATPase_P-typ_cyto_dom_N"/>
</dbReference>
<dbReference type="Pfam" id="PF00122">
    <property type="entry name" value="E1-E2_ATPase"/>
    <property type="match status" value="1"/>
</dbReference>
<dbReference type="SFLD" id="SFLDG00002">
    <property type="entry name" value="C1.7:_P-type_atpase_like"/>
    <property type="match status" value="1"/>
</dbReference>
<evidence type="ECO:0000256" key="11">
    <source>
        <dbReference type="ARBA" id="ARBA00023136"/>
    </source>
</evidence>
<dbReference type="KEGG" id="aaeo:BJI67_06800"/>
<evidence type="ECO:0000256" key="5">
    <source>
        <dbReference type="ARBA" id="ARBA00022723"/>
    </source>
</evidence>
<keyword evidence="7" id="KW-0067">ATP-binding</keyword>
<evidence type="ECO:0000256" key="8">
    <source>
        <dbReference type="ARBA" id="ARBA00022842"/>
    </source>
</evidence>
<dbReference type="GO" id="GO:0016020">
    <property type="term" value="C:membrane"/>
    <property type="evidence" value="ECO:0007669"/>
    <property type="project" value="UniProtKB-SubCell"/>
</dbReference>
<sequence>MPVVDSIDSKAAEQLSADDLYARLETSAKGLASQEAQARLTQFGPNALVEKKVSPLMRFFSYFWGPIPWMIEVAAILSAIIGHWTDLTIIMVLLIFNALIGFWEEHKAANALEALKSQLALKARALRDGQWGEIDAAALVPGDVLRLRLGDIIPADAKLIEGEYLSIDQSALTGESLPVSKKIGEIAYSGSVAKQGEMLAVVTATGGDTFFGHTAKLVQDAGAVSHFQKAVMRIGDFLIFVAVGLSIILIGVELFRGEPFLKLVQFVLILVIASIPVAMPAVLSITMALGALALSKLKAIVSRLQSIEEMAGIDILCSDKTGTLTQNKLTLGEPAVFAAADAQALILAGALASKAEDKDAIDLAVIGGLSDPKVLDGYTQTGFTPFDPVNKRTEGQLKGPDGKTFRTTKGAPQVVMQLAKLAGDDAARADELVNEFAAKGYRTLGVARSDDDGNSWNFLGILPLFDPPREDSKETIRQAGEHGIAVKMVTGDNTAIAREIAGQLDLGTKIQPANELLTQAASQGHLSSDAAERIEQTDGFAQVFPEHKYAIVKALQERGHLVAMTGDGVNDAPALKQADVGIAVSGATDAARAAADLILTAPGLSVIIRAVEEARRIFERMNSYTIYRIAMTIDIMVFVVLAMIIFGIYPLTAVMIIVLALLDDIPIMTIAYDNTWLSPKPVRWDMHRVLSLSSILGFLSVAQTFGLMYIGDRLMHMDTPHLQTAVFLQLVVGGHLMLFVTRNRNSFWRAPYPAWPLFGAIIATQVLAVLMTGFGWLVPALPWGDIAWVWVYNLIWMVVLDIAKLGSHHLMDHKAKFKQGYLGTSNTRLHPHSAK</sequence>
<dbReference type="InterPro" id="IPR036412">
    <property type="entry name" value="HAD-like_sf"/>
</dbReference>
<dbReference type="SFLD" id="SFLDF00027">
    <property type="entry name" value="p-type_atpase"/>
    <property type="match status" value="1"/>
</dbReference>
<dbReference type="PRINTS" id="PR00120">
    <property type="entry name" value="HATPASE"/>
</dbReference>
<proteinExistence type="inferred from homology"/>
<evidence type="ECO:0000256" key="2">
    <source>
        <dbReference type="ARBA" id="ARBA00008804"/>
    </source>
</evidence>
<feature type="domain" description="Cation-transporting P-type ATPase N-terminal" evidence="14">
    <location>
        <begin position="11"/>
        <end position="83"/>
    </location>
</feature>
<dbReference type="Pfam" id="PF00690">
    <property type="entry name" value="Cation_ATPase_N"/>
    <property type="match status" value="1"/>
</dbReference>
<feature type="transmembrane region" description="Helical" evidence="13">
    <location>
        <begin position="786"/>
        <end position="806"/>
    </location>
</feature>
<dbReference type="Gene3D" id="3.40.50.1000">
    <property type="entry name" value="HAD superfamily/HAD-like"/>
    <property type="match status" value="1"/>
</dbReference>
<dbReference type="GO" id="GO:0016887">
    <property type="term" value="F:ATP hydrolysis activity"/>
    <property type="evidence" value="ECO:0007669"/>
    <property type="project" value="InterPro"/>
</dbReference>
<dbReference type="PROSITE" id="PS00154">
    <property type="entry name" value="ATPASE_E1_E2"/>
    <property type="match status" value="1"/>
</dbReference>
<evidence type="ECO:0000256" key="13">
    <source>
        <dbReference type="SAM" id="Phobius"/>
    </source>
</evidence>
<feature type="transmembrane region" description="Helical" evidence="13">
    <location>
        <begin position="625"/>
        <end position="649"/>
    </location>
</feature>
<keyword evidence="3" id="KW-0597">Phosphoprotein</keyword>
<keyword evidence="11 13" id="KW-0472">Membrane</keyword>
<feature type="region of interest" description="Disordered" evidence="12">
    <location>
        <begin position="386"/>
        <end position="406"/>
    </location>
</feature>
<feature type="transmembrane region" description="Helical" evidence="13">
    <location>
        <begin position="87"/>
        <end position="103"/>
    </location>
</feature>
<feature type="transmembrane region" description="Helical" evidence="13">
    <location>
        <begin position="689"/>
        <end position="710"/>
    </location>
</feature>
<keyword evidence="10 13" id="KW-1133">Transmembrane helix</keyword>
<gene>
    <name evidence="15" type="ORF">BJI67_06800</name>
</gene>
<dbReference type="FunFam" id="3.40.1110.10:FF:000005">
    <property type="entry name" value="Plasma membrane ATPase"/>
    <property type="match status" value="1"/>
</dbReference>
<dbReference type="PRINTS" id="PR00119">
    <property type="entry name" value="CATATPASE"/>
</dbReference>
<dbReference type="NCBIfam" id="TIGR01494">
    <property type="entry name" value="ATPase_P-type"/>
    <property type="match status" value="2"/>
</dbReference>
<dbReference type="GO" id="GO:0120029">
    <property type="term" value="P:proton export across plasma membrane"/>
    <property type="evidence" value="ECO:0007669"/>
    <property type="project" value="InterPro"/>
</dbReference>
<keyword evidence="16" id="KW-1185">Reference proteome</keyword>
<dbReference type="Gene3D" id="3.40.1110.10">
    <property type="entry name" value="Calcium-transporting ATPase, cytoplasmic domain N"/>
    <property type="match status" value="1"/>
</dbReference>
<keyword evidence="9" id="KW-1278">Translocase</keyword>
<dbReference type="FunFam" id="3.40.50.1000:FF:000211">
    <property type="entry name" value="Plasma membrane ATPase"/>
    <property type="match status" value="1"/>
</dbReference>
<evidence type="ECO:0000259" key="14">
    <source>
        <dbReference type="SMART" id="SM00831"/>
    </source>
</evidence>
<keyword evidence="5" id="KW-0479">Metal-binding</keyword>
<dbReference type="InterPro" id="IPR023298">
    <property type="entry name" value="ATPase_P-typ_TM_dom_sf"/>
</dbReference>
<dbReference type="PANTHER" id="PTHR42861">
    <property type="entry name" value="CALCIUM-TRANSPORTING ATPASE"/>
    <property type="match status" value="1"/>
</dbReference>
<evidence type="ECO:0000313" key="15">
    <source>
        <dbReference type="EMBL" id="AOV16808.1"/>
    </source>
</evidence>
<dbReference type="SFLD" id="SFLDS00003">
    <property type="entry name" value="Haloacid_Dehalogenase"/>
    <property type="match status" value="1"/>
</dbReference>
<dbReference type="Proteomes" id="UP000095342">
    <property type="component" value="Chromosome"/>
</dbReference>
<dbReference type="InterPro" id="IPR006534">
    <property type="entry name" value="P-type_ATPase_IIIA"/>
</dbReference>
<dbReference type="GO" id="GO:0046872">
    <property type="term" value="F:metal ion binding"/>
    <property type="evidence" value="ECO:0007669"/>
    <property type="project" value="UniProtKB-KW"/>
</dbReference>
<name>A0A1D8K789_9GAMM</name>
<dbReference type="AlphaFoldDB" id="A0A1D8K789"/>
<dbReference type="InterPro" id="IPR023214">
    <property type="entry name" value="HAD_sf"/>
</dbReference>
<keyword evidence="6" id="KW-0547">Nucleotide-binding</keyword>
<reference evidence="15 16" key="1">
    <citation type="submission" date="2016-09" db="EMBL/GenBank/DDBJ databases">
        <title>Acidihalobacter prosperus V6 (DSM14174).</title>
        <authorList>
            <person name="Khaleque H.N."/>
            <person name="Ramsay J.P."/>
            <person name="Murphy R.J.T."/>
            <person name="Kaksonen A.H."/>
            <person name="Boxall N.J."/>
            <person name="Watkin E.L.J."/>
        </authorList>
    </citation>
    <scope>NUCLEOTIDE SEQUENCE [LARGE SCALE GENOMIC DNA]</scope>
    <source>
        <strain evidence="15 16">V6</strain>
    </source>
</reference>
<evidence type="ECO:0000256" key="10">
    <source>
        <dbReference type="ARBA" id="ARBA00022989"/>
    </source>
</evidence>
<dbReference type="CDD" id="cd02076">
    <property type="entry name" value="P-type_ATPase_H"/>
    <property type="match status" value="1"/>
</dbReference>
<evidence type="ECO:0000256" key="1">
    <source>
        <dbReference type="ARBA" id="ARBA00004141"/>
    </source>
</evidence>
<dbReference type="InterPro" id="IPR004014">
    <property type="entry name" value="ATPase_P-typ_cation-transptr_N"/>
</dbReference>
<dbReference type="SUPFAM" id="SSF81665">
    <property type="entry name" value="Calcium ATPase, transmembrane domain M"/>
    <property type="match status" value="1"/>
</dbReference>
<protein>
    <submittedName>
        <fullName evidence="15">Plasma-membrane proton-efflux P-type ATPase</fullName>
    </submittedName>
</protein>
<dbReference type="SUPFAM" id="SSF81653">
    <property type="entry name" value="Calcium ATPase, transduction domain A"/>
    <property type="match status" value="1"/>
</dbReference>
<feature type="transmembrane region" description="Helical" evidence="13">
    <location>
        <begin position="655"/>
        <end position="677"/>
    </location>
</feature>
<dbReference type="SMART" id="SM00831">
    <property type="entry name" value="Cation_ATPase_N"/>
    <property type="match status" value="1"/>
</dbReference>
<dbReference type="FunFam" id="2.70.150.10:FF:000004">
    <property type="entry name" value="Plasma membrane ATPase"/>
    <property type="match status" value="1"/>
</dbReference>
<dbReference type="InterPro" id="IPR044492">
    <property type="entry name" value="P_typ_ATPase_HD_dom"/>
</dbReference>
<keyword evidence="4 13" id="KW-0812">Transmembrane</keyword>
<keyword evidence="8" id="KW-0460">Magnesium</keyword>
<dbReference type="GO" id="GO:0008553">
    <property type="term" value="F:P-type proton-exporting transporter activity"/>
    <property type="evidence" value="ECO:0007669"/>
    <property type="project" value="InterPro"/>
</dbReference>
<comment type="subcellular location">
    <subcellularLocation>
        <location evidence="1">Membrane</location>
        <topology evidence="1">Multi-pass membrane protein</topology>
    </subcellularLocation>
</comment>
<feature type="compositionally biased region" description="Basic and acidic residues" evidence="12">
    <location>
        <begin position="389"/>
        <end position="404"/>
    </location>
</feature>
<accession>A0A1D8K789</accession>
<dbReference type="InterPro" id="IPR008250">
    <property type="entry name" value="ATPase_P-typ_transduc_dom_A_sf"/>
</dbReference>
<evidence type="ECO:0000256" key="9">
    <source>
        <dbReference type="ARBA" id="ARBA00022967"/>
    </source>
</evidence>
<dbReference type="Gene3D" id="1.20.1110.10">
    <property type="entry name" value="Calcium-transporting ATPase, transmembrane domain"/>
    <property type="match status" value="1"/>
</dbReference>
<dbReference type="GO" id="GO:0005524">
    <property type="term" value="F:ATP binding"/>
    <property type="evidence" value="ECO:0007669"/>
    <property type="project" value="UniProtKB-KW"/>
</dbReference>
<dbReference type="Gene3D" id="2.70.150.10">
    <property type="entry name" value="Calcium-transporting ATPase, cytoplasmic transduction domain A"/>
    <property type="match status" value="1"/>
</dbReference>
<evidence type="ECO:0000256" key="3">
    <source>
        <dbReference type="ARBA" id="ARBA00022553"/>
    </source>
</evidence>
<dbReference type="InterPro" id="IPR001757">
    <property type="entry name" value="P_typ_ATPase"/>
</dbReference>
<dbReference type="Pfam" id="PF00702">
    <property type="entry name" value="Hydrolase"/>
    <property type="match status" value="1"/>
</dbReference>
<evidence type="ECO:0000256" key="7">
    <source>
        <dbReference type="ARBA" id="ARBA00022840"/>
    </source>
</evidence>
<feature type="transmembrane region" description="Helical" evidence="13">
    <location>
        <begin position="267"/>
        <end position="294"/>
    </location>
</feature>
<feature type="transmembrane region" description="Helical" evidence="13">
    <location>
        <begin position="237"/>
        <end position="255"/>
    </location>
</feature>
<feature type="transmembrane region" description="Helical" evidence="13">
    <location>
        <begin position="752"/>
        <end position="774"/>
    </location>
</feature>
<dbReference type="InterPro" id="IPR059000">
    <property type="entry name" value="ATPase_P-type_domA"/>
</dbReference>